<dbReference type="GO" id="GO:0000387">
    <property type="term" value="P:spliceosomal snRNP assembly"/>
    <property type="evidence" value="ECO:0007669"/>
    <property type="project" value="TreeGrafter"/>
</dbReference>
<dbReference type="Pfam" id="PF00400">
    <property type="entry name" value="WD40"/>
    <property type="match status" value="4"/>
</dbReference>
<dbReference type="Gene3D" id="2.130.10.10">
    <property type="entry name" value="YVTN repeat-like/Quinoprotein amine dehydrogenase"/>
    <property type="match status" value="2"/>
</dbReference>
<gene>
    <name evidence="9" type="ORF">JMJ35_004188</name>
</gene>
<dbReference type="PANTHER" id="PTHR19877:SF13">
    <property type="entry name" value="SERINE-THREONINE KINASE RECEPTOR-ASSOCIATED PROTEIN"/>
    <property type="match status" value="1"/>
</dbReference>
<evidence type="ECO:0000256" key="6">
    <source>
        <dbReference type="ARBA" id="ARBA00040390"/>
    </source>
</evidence>
<keyword evidence="1 7" id="KW-0853">WD repeat</keyword>
<evidence type="ECO:0000256" key="2">
    <source>
        <dbReference type="ARBA" id="ARBA00022664"/>
    </source>
</evidence>
<dbReference type="CDD" id="cd00200">
    <property type="entry name" value="WD40"/>
    <property type="match status" value="1"/>
</dbReference>
<dbReference type="EMBL" id="JAFEKC020000008">
    <property type="protein sequence ID" value="KAK0513202.1"/>
    <property type="molecule type" value="Genomic_DNA"/>
</dbReference>
<dbReference type="GO" id="GO:0003723">
    <property type="term" value="F:RNA binding"/>
    <property type="evidence" value="ECO:0007669"/>
    <property type="project" value="TreeGrafter"/>
</dbReference>
<dbReference type="InterPro" id="IPR020472">
    <property type="entry name" value="WD40_PAC1"/>
</dbReference>
<dbReference type="InterPro" id="IPR019775">
    <property type="entry name" value="WD40_repeat_CS"/>
</dbReference>
<keyword evidence="10" id="KW-1185">Reference proteome</keyword>
<reference evidence="9" key="1">
    <citation type="submission" date="2023-03" db="EMBL/GenBank/DDBJ databases">
        <title>Complete genome of Cladonia borealis.</title>
        <authorList>
            <person name="Park H."/>
        </authorList>
    </citation>
    <scope>NUCLEOTIDE SEQUENCE</scope>
    <source>
        <strain evidence="9">ANT050790</strain>
    </source>
</reference>
<evidence type="ECO:0000256" key="8">
    <source>
        <dbReference type="SAM" id="MobiDB-lite"/>
    </source>
</evidence>
<dbReference type="PROSITE" id="PS50294">
    <property type="entry name" value="WD_REPEATS_REGION"/>
    <property type="match status" value="1"/>
</dbReference>
<keyword evidence="4" id="KW-0508">mRNA splicing</keyword>
<dbReference type="InterPro" id="IPR036322">
    <property type="entry name" value="WD40_repeat_dom_sf"/>
</dbReference>
<evidence type="ECO:0000256" key="4">
    <source>
        <dbReference type="ARBA" id="ARBA00023187"/>
    </source>
</evidence>
<dbReference type="InterPro" id="IPR015943">
    <property type="entry name" value="WD40/YVTN_repeat-like_dom_sf"/>
</dbReference>
<dbReference type="SUPFAM" id="SSF50978">
    <property type="entry name" value="WD40 repeat-like"/>
    <property type="match status" value="1"/>
</dbReference>
<feature type="compositionally biased region" description="Low complexity" evidence="8">
    <location>
        <begin position="159"/>
        <end position="171"/>
    </location>
</feature>
<sequence>MASGEPSLYSSPPVMAPKLQQKSAKAVPLTCHGHSRPVTHLSFSDIVDDNQYYLISACKDNNPMLRDGVTGDWIGTFIGHKGACWQARLSSDATLAATASADFSAKVWDTHTGECLHTLQHAHIVRAVAFPSQPRPQILATGGFEKKLMLYDLSVTGSSPRSDSSSPTSPTFHQANGNIAPPPGFEIGAGAHKSTIRSIIWGSNPNVLITACEDKQIRWFDIRSRDSIASYTLDGPIGSCELNPSGSTLSVAAGKTAYFFSGPNLTQLHKSVTLPTDIAAVAVHEGDRKFVTSGNQDTWVKVWDLDAAGAKEPLDVWKGHHGPIWSLGFSPDGKICASGSEDGTVKLWKFCDGGYGLWKN</sequence>
<evidence type="ECO:0000313" key="9">
    <source>
        <dbReference type="EMBL" id="KAK0513202.1"/>
    </source>
</evidence>
<evidence type="ECO:0000256" key="3">
    <source>
        <dbReference type="ARBA" id="ARBA00022737"/>
    </source>
</evidence>
<comment type="similarity">
    <text evidence="5">Belongs to the WD repeat STRAP family.</text>
</comment>
<name>A0AA39R1I9_9LECA</name>
<proteinExistence type="inferred from homology"/>
<dbReference type="PROSITE" id="PS50082">
    <property type="entry name" value="WD_REPEATS_2"/>
    <property type="match status" value="3"/>
</dbReference>
<dbReference type="PROSITE" id="PS00678">
    <property type="entry name" value="WD_REPEATS_1"/>
    <property type="match status" value="1"/>
</dbReference>
<feature type="region of interest" description="Disordered" evidence="8">
    <location>
        <begin position="159"/>
        <end position="186"/>
    </location>
</feature>
<dbReference type="SMART" id="SM00320">
    <property type="entry name" value="WD40"/>
    <property type="match status" value="7"/>
</dbReference>
<comment type="caution">
    <text evidence="9">The sequence shown here is derived from an EMBL/GenBank/DDBJ whole genome shotgun (WGS) entry which is preliminary data.</text>
</comment>
<organism evidence="9 10">
    <name type="scientific">Cladonia borealis</name>
    <dbReference type="NCBI Taxonomy" id="184061"/>
    <lineage>
        <taxon>Eukaryota</taxon>
        <taxon>Fungi</taxon>
        <taxon>Dikarya</taxon>
        <taxon>Ascomycota</taxon>
        <taxon>Pezizomycotina</taxon>
        <taxon>Lecanoromycetes</taxon>
        <taxon>OSLEUM clade</taxon>
        <taxon>Lecanoromycetidae</taxon>
        <taxon>Lecanorales</taxon>
        <taxon>Lecanorineae</taxon>
        <taxon>Cladoniaceae</taxon>
        <taxon>Cladonia</taxon>
    </lineage>
</organism>
<dbReference type="Proteomes" id="UP001166286">
    <property type="component" value="Unassembled WGS sequence"/>
</dbReference>
<feature type="repeat" description="WD" evidence="7">
    <location>
        <begin position="189"/>
        <end position="230"/>
    </location>
</feature>
<dbReference type="GO" id="GO:0032797">
    <property type="term" value="C:SMN complex"/>
    <property type="evidence" value="ECO:0007669"/>
    <property type="project" value="TreeGrafter"/>
</dbReference>
<feature type="repeat" description="WD" evidence="7">
    <location>
        <begin position="77"/>
        <end position="118"/>
    </location>
</feature>
<accession>A0AA39R1I9</accession>
<feature type="repeat" description="WD" evidence="7">
    <location>
        <begin position="317"/>
        <end position="349"/>
    </location>
</feature>
<evidence type="ECO:0000256" key="7">
    <source>
        <dbReference type="PROSITE-ProRule" id="PRU00221"/>
    </source>
</evidence>
<evidence type="ECO:0000256" key="1">
    <source>
        <dbReference type="ARBA" id="ARBA00022574"/>
    </source>
</evidence>
<evidence type="ECO:0000256" key="5">
    <source>
        <dbReference type="ARBA" id="ARBA00038394"/>
    </source>
</evidence>
<dbReference type="PRINTS" id="PR00320">
    <property type="entry name" value="GPROTEINBRPT"/>
</dbReference>
<evidence type="ECO:0000313" key="10">
    <source>
        <dbReference type="Proteomes" id="UP001166286"/>
    </source>
</evidence>
<dbReference type="PANTHER" id="PTHR19877">
    <property type="entry name" value="EUKARYOTIC TRANSLATION INITIATION FACTOR 3 SUBUNIT I"/>
    <property type="match status" value="1"/>
</dbReference>
<protein>
    <recommendedName>
        <fullName evidence="6">Serine-threonine kinase receptor-associated protein</fullName>
    </recommendedName>
</protein>
<keyword evidence="2" id="KW-0507">mRNA processing</keyword>
<dbReference type="InterPro" id="IPR001680">
    <property type="entry name" value="WD40_rpt"/>
</dbReference>
<keyword evidence="3" id="KW-0677">Repeat</keyword>
<dbReference type="AlphaFoldDB" id="A0AA39R1I9"/>